<accession>A0A845L244</accession>
<proteinExistence type="predicted"/>
<name>A0A845L244_9FIRM</name>
<dbReference type="InterPro" id="IPR004007">
    <property type="entry name" value="DhaL_dom"/>
</dbReference>
<evidence type="ECO:0000313" key="3">
    <source>
        <dbReference type="Proteomes" id="UP000463470"/>
    </source>
</evidence>
<evidence type="ECO:0000313" key="2">
    <source>
        <dbReference type="EMBL" id="MZP29065.1"/>
    </source>
</evidence>
<dbReference type="OrthoDB" id="9760324at2"/>
<dbReference type="SUPFAM" id="SSF101473">
    <property type="entry name" value="DhaL-like"/>
    <property type="match status" value="1"/>
</dbReference>
<dbReference type="Gene3D" id="1.25.40.340">
    <property type="match status" value="1"/>
</dbReference>
<sequence>MDSRSPIKERLDGPSLAALIRGGAKRVEVNRHQVDRLNVFPVPDGDTGTNLSLTLRACAEAIPDGEIRAGKVAMAAAKGALLGARGNSGVIFSQLFRGWAKALEDKESVSPLDWARAMEKGVEMAYKAVMKPVEGTILTVARAAAREALAASRPGSDLDQILTAAITAAQRALAKTPEQLPVLKEAGVVDAGGQGYLFFLEGCRQALRGEAVTTEASLFEKGAAAGAASRGEGPFEQGQDQYSAPEQFRYCTEFILKGRQLPLNGLRKSLESLGDCLLVVGDPEAAKIHIHTDHPGLVLEQALRHGDLHEIHINNMVEQAANRMAEQRENQTAKPLRAEREAAGDAGERRPIGVIAAAPSEGWARMFQEQGAAAVVDGGTSRNPSASDWLAAMEKAAVDFCLLLPNHPNLILAARQAAQIFGEDRAQVVATRHLPGGLAAMLAFDPRKSAGELQFAMAKAGQGTRCIEITRAVRDASLNGVAVSEGDLIGLLDDRLIAGGKELTEVVRSALAAAGDGWELVTLYQGEGADAAESESLIEEIERNCSGAEVERVATGQPLYPYIIGLE</sequence>
<dbReference type="InterPro" id="IPR019986">
    <property type="entry name" value="YloV-like"/>
</dbReference>
<dbReference type="NCBIfam" id="TIGR03599">
    <property type="entry name" value="YloV"/>
    <property type="match status" value="1"/>
</dbReference>
<evidence type="ECO:0000259" key="1">
    <source>
        <dbReference type="PROSITE" id="PS51480"/>
    </source>
</evidence>
<dbReference type="GO" id="GO:0004371">
    <property type="term" value="F:glycerone kinase activity"/>
    <property type="evidence" value="ECO:0007669"/>
    <property type="project" value="InterPro"/>
</dbReference>
<keyword evidence="3" id="KW-1185">Reference proteome</keyword>
<dbReference type="Proteomes" id="UP000463470">
    <property type="component" value="Unassembled WGS sequence"/>
</dbReference>
<dbReference type="Pfam" id="PF21645">
    <property type="entry name" value="FakA-like_M"/>
    <property type="match status" value="1"/>
</dbReference>
<gene>
    <name evidence="2" type="ORF">GTO91_04980</name>
</gene>
<dbReference type="PROSITE" id="PS51480">
    <property type="entry name" value="DHAL"/>
    <property type="match status" value="1"/>
</dbReference>
<dbReference type="InterPro" id="IPR050270">
    <property type="entry name" value="DegV_domain_contain"/>
</dbReference>
<protein>
    <submittedName>
        <fullName evidence="2">DAK2 domain-containing protein</fullName>
    </submittedName>
</protein>
<dbReference type="InterPro" id="IPR033470">
    <property type="entry name" value="FakA-like_C"/>
</dbReference>
<dbReference type="RefSeq" id="WP_161255723.1">
    <property type="nucleotide sequence ID" value="NZ_WXEY01000003.1"/>
</dbReference>
<dbReference type="SMART" id="SM01121">
    <property type="entry name" value="Dak1_2"/>
    <property type="match status" value="1"/>
</dbReference>
<organism evidence="2 3">
    <name type="scientific">Heliomicrobium undosum</name>
    <dbReference type="NCBI Taxonomy" id="121734"/>
    <lineage>
        <taxon>Bacteria</taxon>
        <taxon>Bacillati</taxon>
        <taxon>Bacillota</taxon>
        <taxon>Clostridia</taxon>
        <taxon>Eubacteriales</taxon>
        <taxon>Heliobacteriaceae</taxon>
        <taxon>Heliomicrobium</taxon>
    </lineage>
</organism>
<dbReference type="SMART" id="SM01120">
    <property type="entry name" value="Dak2"/>
    <property type="match status" value="1"/>
</dbReference>
<dbReference type="PANTHER" id="PTHR33434:SF4">
    <property type="entry name" value="PHOSPHATASE PROTEIN"/>
    <property type="match status" value="1"/>
</dbReference>
<reference evidence="2 3" key="1">
    <citation type="submission" date="2020-01" db="EMBL/GenBank/DDBJ databases">
        <title>Whole-genome sequence of Heliobacterium undosum DSM 13378.</title>
        <authorList>
            <person name="Kyndt J.A."/>
            <person name="Meyer T.E."/>
        </authorList>
    </citation>
    <scope>NUCLEOTIDE SEQUENCE [LARGE SCALE GENOMIC DNA]</scope>
    <source>
        <strain evidence="2 3">DSM 13378</strain>
    </source>
</reference>
<dbReference type="AlphaFoldDB" id="A0A845L244"/>
<dbReference type="EMBL" id="WXEY01000003">
    <property type="protein sequence ID" value="MZP29065.1"/>
    <property type="molecule type" value="Genomic_DNA"/>
</dbReference>
<comment type="caution">
    <text evidence="2">The sequence shown here is derived from an EMBL/GenBank/DDBJ whole genome shotgun (WGS) entry which is preliminary data.</text>
</comment>
<dbReference type="InterPro" id="IPR036117">
    <property type="entry name" value="DhaL_dom_sf"/>
</dbReference>
<dbReference type="Pfam" id="PF13684">
    <property type="entry name" value="FakA-like_C"/>
    <property type="match status" value="1"/>
</dbReference>
<feature type="domain" description="DhaL" evidence="1">
    <location>
        <begin position="14"/>
        <end position="205"/>
    </location>
</feature>
<dbReference type="InterPro" id="IPR048394">
    <property type="entry name" value="FakA-like_M"/>
</dbReference>
<dbReference type="GO" id="GO:0006071">
    <property type="term" value="P:glycerol metabolic process"/>
    <property type="evidence" value="ECO:0007669"/>
    <property type="project" value="InterPro"/>
</dbReference>
<dbReference type="Pfam" id="PF02734">
    <property type="entry name" value="Dak2"/>
    <property type="match status" value="1"/>
</dbReference>
<dbReference type="PANTHER" id="PTHR33434">
    <property type="entry name" value="DEGV DOMAIN-CONTAINING PROTEIN DR_1986-RELATED"/>
    <property type="match status" value="1"/>
</dbReference>